<dbReference type="RefSeq" id="WP_386734071.1">
    <property type="nucleotide sequence ID" value="NZ_JBHRXI010000002.1"/>
</dbReference>
<evidence type="ECO:0000313" key="1">
    <source>
        <dbReference type="EMBL" id="MFC3612882.1"/>
    </source>
</evidence>
<evidence type="ECO:0000313" key="2">
    <source>
        <dbReference type="Proteomes" id="UP001595629"/>
    </source>
</evidence>
<dbReference type="Gene3D" id="3.60.20.30">
    <property type="entry name" value="(Glycosyl)asparaginase"/>
    <property type="match status" value="1"/>
</dbReference>
<dbReference type="InterPro" id="IPR000246">
    <property type="entry name" value="Peptidase_T2"/>
</dbReference>
<organism evidence="1 2">
    <name type="scientific">Lutimaribacter marinistellae</name>
    <dbReference type="NCBI Taxonomy" id="1820329"/>
    <lineage>
        <taxon>Bacteria</taxon>
        <taxon>Pseudomonadati</taxon>
        <taxon>Pseudomonadota</taxon>
        <taxon>Alphaproteobacteria</taxon>
        <taxon>Rhodobacterales</taxon>
        <taxon>Roseobacteraceae</taxon>
        <taxon>Lutimaribacter</taxon>
    </lineage>
</organism>
<dbReference type="SUPFAM" id="SSF56235">
    <property type="entry name" value="N-terminal nucleophile aminohydrolases (Ntn hydrolases)"/>
    <property type="match status" value="1"/>
</dbReference>
<sequence>MTYALAVHGGAGTILKSKMTPDLESAYHAGLSRALKAGQAVLEKGGTALDAVTEAVCALEDEPLFNAGRGAVFTAEGKQEMDAAIMDGSNRNAGAVAGLFGPRNPIRAARAIMERTEHVMLIGENAVRIARDANLDFEEAQYFFTQVRWDALKTTLEMREKGEENDDPARRHGTVGAVARDIHGHVAAATSTGGMTAKAPGRVGDTPCIGAGTFADDASCAVSGTGHGEIFTRWTAAAEISARMRHLGESISQAAEHVVMNDLAPNDGTGGVIAIDGAGNIAMPFNCEGMYRGSVGSDLPLSTLIYR</sequence>
<dbReference type="EMBL" id="JBHRXI010000002">
    <property type="protein sequence ID" value="MFC3612882.1"/>
    <property type="molecule type" value="Genomic_DNA"/>
</dbReference>
<keyword evidence="2" id="KW-1185">Reference proteome</keyword>
<name>A0ABV7TBF3_9RHOB</name>
<dbReference type="CDD" id="cd04701">
    <property type="entry name" value="Asparaginase_2"/>
    <property type="match status" value="1"/>
</dbReference>
<dbReference type="PANTHER" id="PTHR10188:SF6">
    <property type="entry name" value="N(4)-(BETA-N-ACETYLGLUCOSAMINYL)-L-ASPARAGINASE"/>
    <property type="match status" value="1"/>
</dbReference>
<dbReference type="PANTHER" id="PTHR10188">
    <property type="entry name" value="L-ASPARAGINASE"/>
    <property type="match status" value="1"/>
</dbReference>
<reference evidence="2" key="1">
    <citation type="journal article" date="2019" name="Int. J. Syst. Evol. Microbiol.">
        <title>The Global Catalogue of Microorganisms (GCM) 10K type strain sequencing project: providing services to taxonomists for standard genome sequencing and annotation.</title>
        <authorList>
            <consortium name="The Broad Institute Genomics Platform"/>
            <consortium name="The Broad Institute Genome Sequencing Center for Infectious Disease"/>
            <person name="Wu L."/>
            <person name="Ma J."/>
        </authorList>
    </citation>
    <scope>NUCLEOTIDE SEQUENCE [LARGE SCALE GENOMIC DNA]</scope>
    <source>
        <strain evidence="2">KCTC 42911</strain>
    </source>
</reference>
<dbReference type="Pfam" id="PF01112">
    <property type="entry name" value="Asparaginase_2"/>
    <property type="match status" value="1"/>
</dbReference>
<comment type="caution">
    <text evidence="1">The sequence shown here is derived from an EMBL/GenBank/DDBJ whole genome shotgun (WGS) entry which is preliminary data.</text>
</comment>
<dbReference type="InterPro" id="IPR029055">
    <property type="entry name" value="Ntn_hydrolases_N"/>
</dbReference>
<protein>
    <submittedName>
        <fullName evidence="1">Isoaspartyl peptidase/L-asparaginase family protein</fullName>
    </submittedName>
</protein>
<gene>
    <name evidence="1" type="ORF">ACFORG_03830</name>
</gene>
<dbReference type="Proteomes" id="UP001595629">
    <property type="component" value="Unassembled WGS sequence"/>
</dbReference>
<accession>A0ABV7TBF3</accession>
<proteinExistence type="predicted"/>